<feature type="transmembrane region" description="Helical" evidence="6">
    <location>
        <begin position="28"/>
        <end position="48"/>
    </location>
</feature>
<evidence type="ECO:0008006" key="9">
    <source>
        <dbReference type="Google" id="ProtNLM"/>
    </source>
</evidence>
<dbReference type="InterPro" id="IPR002293">
    <property type="entry name" value="AA/rel_permease1"/>
</dbReference>
<name>A0A250X0U4_9CHLO</name>
<evidence type="ECO:0000256" key="5">
    <source>
        <dbReference type="ARBA" id="ARBA00023136"/>
    </source>
</evidence>
<dbReference type="OrthoDB" id="3257095at2759"/>
<dbReference type="Pfam" id="PF13520">
    <property type="entry name" value="AA_permease_2"/>
    <property type="match status" value="1"/>
</dbReference>
<evidence type="ECO:0000256" key="2">
    <source>
        <dbReference type="ARBA" id="ARBA00022448"/>
    </source>
</evidence>
<dbReference type="GO" id="GO:0016020">
    <property type="term" value="C:membrane"/>
    <property type="evidence" value="ECO:0007669"/>
    <property type="project" value="UniProtKB-SubCell"/>
</dbReference>
<evidence type="ECO:0000256" key="4">
    <source>
        <dbReference type="ARBA" id="ARBA00022989"/>
    </source>
</evidence>
<dbReference type="Proteomes" id="UP000232323">
    <property type="component" value="Unassembled WGS sequence"/>
</dbReference>
<reference evidence="7 8" key="1">
    <citation type="submission" date="2017-08" db="EMBL/GenBank/DDBJ databases">
        <title>Acidophilic green algal genome provides insights into adaptation to an acidic environment.</title>
        <authorList>
            <person name="Hirooka S."/>
            <person name="Hirose Y."/>
            <person name="Kanesaki Y."/>
            <person name="Higuchi S."/>
            <person name="Fujiwara T."/>
            <person name="Onuma R."/>
            <person name="Era A."/>
            <person name="Ohbayashi R."/>
            <person name="Uzuka A."/>
            <person name="Nozaki H."/>
            <person name="Yoshikawa H."/>
            <person name="Miyagishima S.Y."/>
        </authorList>
    </citation>
    <scope>NUCLEOTIDE SEQUENCE [LARGE SCALE GENOMIC DNA]</scope>
    <source>
        <strain evidence="7 8">NIES-2499</strain>
    </source>
</reference>
<accession>A0A250X0U4</accession>
<dbReference type="EMBL" id="BEGY01000018">
    <property type="protein sequence ID" value="GAX76549.1"/>
    <property type="molecule type" value="Genomic_DNA"/>
</dbReference>
<dbReference type="PANTHER" id="PTHR45649">
    <property type="entry name" value="AMINO-ACID PERMEASE BAT1"/>
    <property type="match status" value="1"/>
</dbReference>
<evidence type="ECO:0000313" key="8">
    <source>
        <dbReference type="Proteomes" id="UP000232323"/>
    </source>
</evidence>
<feature type="transmembrane region" description="Helical" evidence="6">
    <location>
        <begin position="63"/>
        <end position="85"/>
    </location>
</feature>
<dbReference type="GO" id="GO:0022857">
    <property type="term" value="F:transmembrane transporter activity"/>
    <property type="evidence" value="ECO:0007669"/>
    <property type="project" value="InterPro"/>
</dbReference>
<feature type="transmembrane region" description="Helical" evidence="6">
    <location>
        <begin position="192"/>
        <end position="210"/>
    </location>
</feature>
<dbReference type="AlphaFoldDB" id="A0A250X0U4"/>
<dbReference type="Gene3D" id="1.20.1740.10">
    <property type="entry name" value="Amino acid/polyamine transporter I"/>
    <property type="match status" value="1"/>
</dbReference>
<keyword evidence="2" id="KW-0813">Transport</keyword>
<evidence type="ECO:0000256" key="3">
    <source>
        <dbReference type="ARBA" id="ARBA00022692"/>
    </source>
</evidence>
<evidence type="ECO:0000313" key="7">
    <source>
        <dbReference type="EMBL" id="GAX76549.1"/>
    </source>
</evidence>
<keyword evidence="4 6" id="KW-1133">Transmembrane helix</keyword>
<protein>
    <recommendedName>
        <fullName evidence="9">Amino acid permease/ SLC12A domain-containing protein</fullName>
    </recommendedName>
</protein>
<evidence type="ECO:0000256" key="1">
    <source>
        <dbReference type="ARBA" id="ARBA00004141"/>
    </source>
</evidence>
<keyword evidence="8" id="KW-1185">Reference proteome</keyword>
<keyword evidence="3 6" id="KW-0812">Transmembrane</keyword>
<feature type="transmembrane region" description="Helical" evidence="6">
    <location>
        <begin position="222"/>
        <end position="240"/>
    </location>
</feature>
<organism evidence="7 8">
    <name type="scientific">Chlamydomonas eustigma</name>
    <dbReference type="NCBI Taxonomy" id="1157962"/>
    <lineage>
        <taxon>Eukaryota</taxon>
        <taxon>Viridiplantae</taxon>
        <taxon>Chlorophyta</taxon>
        <taxon>core chlorophytes</taxon>
        <taxon>Chlorophyceae</taxon>
        <taxon>CS clade</taxon>
        <taxon>Chlamydomonadales</taxon>
        <taxon>Chlamydomonadaceae</taxon>
        <taxon>Chlamydomonas</taxon>
    </lineage>
</organism>
<dbReference type="PANTHER" id="PTHR45649:SF26">
    <property type="entry name" value="OS04G0435100 PROTEIN"/>
    <property type="match status" value="1"/>
</dbReference>
<comment type="caution">
    <text evidence="7">The sequence shown here is derived from an EMBL/GenBank/DDBJ whole genome shotgun (WGS) entry which is preliminary data.</text>
</comment>
<comment type="subcellular location">
    <subcellularLocation>
        <location evidence="1">Membrane</location>
        <topology evidence="1">Multi-pass membrane protein</topology>
    </subcellularLocation>
</comment>
<sequence>MGVSEVDEVKKLEGLGYAQVLKRGWGRFTNIAVTISAMAVLMSIYSTFKTGLVNGGPVVCLWAWIWVALGNICIALGMAELASAYPTSGGMYFWIHQLSNDTWGPGLCWVTGWLNLLGQIASLASSSSIITNILSDITLLSTGTAYCCNAPPELPSTPPLAPLAPPMAPGTTADYVALPTGPGRHFTMQQSYAIFVGCIFITTLINTLPYKYVHWITEAGGYWNILGVIIVIIVIPAVATQHASADWVFRSFETAQAESASGITDKFNIFIMGLLLPSYSFIGYDGAAHMAEESLNFI</sequence>
<evidence type="ECO:0000256" key="6">
    <source>
        <dbReference type="SAM" id="Phobius"/>
    </source>
</evidence>
<proteinExistence type="predicted"/>
<gene>
    <name evidence="7" type="ORF">CEUSTIGMA_g3995.t1</name>
</gene>
<dbReference type="InterPro" id="IPR004840">
    <property type="entry name" value="Amino_acid_permease_CS"/>
</dbReference>
<dbReference type="STRING" id="1157962.A0A250X0U4"/>
<dbReference type="GO" id="GO:0006865">
    <property type="term" value="P:amino acid transport"/>
    <property type="evidence" value="ECO:0007669"/>
    <property type="project" value="InterPro"/>
</dbReference>
<keyword evidence="5 6" id="KW-0472">Membrane</keyword>
<dbReference type="PROSITE" id="PS00218">
    <property type="entry name" value="AMINO_ACID_PERMEASE_1"/>
    <property type="match status" value="1"/>
</dbReference>